<reference evidence="1 3" key="1">
    <citation type="journal article" date="2014" name="BMC Genomics">
        <title>Genome sequence of Anopheles sinensis provides insight into genetics basis of mosquito competence for malaria parasites.</title>
        <authorList>
            <person name="Zhou D."/>
            <person name="Zhang D."/>
            <person name="Ding G."/>
            <person name="Shi L."/>
            <person name="Hou Q."/>
            <person name="Ye Y."/>
            <person name="Xu Y."/>
            <person name="Zhou H."/>
            <person name="Xiong C."/>
            <person name="Li S."/>
            <person name="Yu J."/>
            <person name="Hong S."/>
            <person name="Yu X."/>
            <person name="Zou P."/>
            <person name="Chen C."/>
            <person name="Chang X."/>
            <person name="Wang W."/>
            <person name="Lv Y."/>
            <person name="Sun Y."/>
            <person name="Ma L."/>
            <person name="Shen B."/>
            <person name="Zhu C."/>
        </authorList>
    </citation>
    <scope>NUCLEOTIDE SEQUENCE [LARGE SCALE GENOMIC DNA]</scope>
</reference>
<keyword evidence="3" id="KW-1185">Reference proteome</keyword>
<name>A0A084VU02_ANOSI</name>
<proteinExistence type="predicted"/>
<sequence>MYYAIAPSICGNWRLASGTSDNVADRAMITPRSSARMKDGKRQCTLSDDVMNEEVCRVTSP</sequence>
<accession>A0A084VU02</accession>
<dbReference type="EMBL" id="ATLV01016612">
    <property type="status" value="NOT_ANNOTATED_CDS"/>
    <property type="molecule type" value="Genomic_DNA"/>
</dbReference>
<organism evidence="1">
    <name type="scientific">Anopheles sinensis</name>
    <name type="common">Mosquito</name>
    <dbReference type="NCBI Taxonomy" id="74873"/>
    <lineage>
        <taxon>Eukaryota</taxon>
        <taxon>Metazoa</taxon>
        <taxon>Ecdysozoa</taxon>
        <taxon>Arthropoda</taxon>
        <taxon>Hexapoda</taxon>
        <taxon>Insecta</taxon>
        <taxon>Pterygota</taxon>
        <taxon>Neoptera</taxon>
        <taxon>Endopterygota</taxon>
        <taxon>Diptera</taxon>
        <taxon>Nematocera</taxon>
        <taxon>Culicoidea</taxon>
        <taxon>Culicidae</taxon>
        <taxon>Anophelinae</taxon>
        <taxon>Anopheles</taxon>
    </lineage>
</organism>
<protein>
    <submittedName>
        <fullName evidence="1 2">Uncharacterized protein</fullName>
    </submittedName>
</protein>
<evidence type="ECO:0000313" key="1">
    <source>
        <dbReference type="EMBL" id="KFB41446.1"/>
    </source>
</evidence>
<reference evidence="2" key="2">
    <citation type="submission" date="2020-05" db="UniProtKB">
        <authorList>
            <consortium name="EnsemblMetazoa"/>
        </authorList>
    </citation>
    <scope>IDENTIFICATION</scope>
</reference>
<evidence type="ECO:0000313" key="2">
    <source>
        <dbReference type="EnsemblMetazoa" id="ASIC009045-PA"/>
    </source>
</evidence>
<dbReference type="EMBL" id="KE525097">
    <property type="protein sequence ID" value="KFB41446.1"/>
    <property type="molecule type" value="Genomic_DNA"/>
</dbReference>
<dbReference type="EnsemblMetazoa" id="ASIC009045-RA">
    <property type="protein sequence ID" value="ASIC009045-PA"/>
    <property type="gene ID" value="ASIC009045"/>
</dbReference>
<dbReference type="Proteomes" id="UP000030765">
    <property type="component" value="Unassembled WGS sequence"/>
</dbReference>
<evidence type="ECO:0000313" key="3">
    <source>
        <dbReference type="Proteomes" id="UP000030765"/>
    </source>
</evidence>
<dbReference type="VEuPathDB" id="VectorBase:ASIC009045"/>
<gene>
    <name evidence="1" type="ORF">ZHAS_00009045</name>
</gene>
<dbReference type="AlphaFoldDB" id="A0A084VU02"/>